<feature type="region of interest" description="Disordered" evidence="13">
    <location>
        <begin position="236"/>
        <end position="262"/>
    </location>
</feature>
<evidence type="ECO:0000256" key="12">
    <source>
        <dbReference type="ARBA" id="ARBA00042730"/>
    </source>
</evidence>
<accession>A0ABR3XYN0</accession>
<comment type="caution">
    <text evidence="14">The sequence shown here is derived from an EMBL/GenBank/DDBJ whole genome shotgun (WGS) entry which is preliminary data.</text>
</comment>
<reference evidence="14 15" key="1">
    <citation type="journal article" date="2024" name="IMA Fungus">
        <title>IMA Genome - F19 : A genome assembly and annotation guide to empower mycologists, including annotated draft genome sequences of Ceratocystis pirilliformis, Diaporthe australafricana, Fusarium ophioides, Paecilomyces lecythidis, and Sporothrix stenoceras.</title>
        <authorList>
            <person name="Aylward J."/>
            <person name="Wilson A.M."/>
            <person name="Visagie C.M."/>
            <person name="Spraker J."/>
            <person name="Barnes I."/>
            <person name="Buitendag C."/>
            <person name="Ceriani C."/>
            <person name="Del Mar Angel L."/>
            <person name="du Plessis D."/>
            <person name="Fuchs T."/>
            <person name="Gasser K."/>
            <person name="Kramer D."/>
            <person name="Li W."/>
            <person name="Munsamy K."/>
            <person name="Piso A."/>
            <person name="Price J.L."/>
            <person name="Sonnekus B."/>
            <person name="Thomas C."/>
            <person name="van der Nest A."/>
            <person name="van Dijk A."/>
            <person name="van Heerden A."/>
            <person name="van Vuuren N."/>
            <person name="Yilmaz N."/>
            <person name="Duong T.A."/>
            <person name="van der Merwe N.A."/>
            <person name="Wingfield M.J."/>
            <person name="Wingfield B.D."/>
        </authorList>
    </citation>
    <scope>NUCLEOTIDE SEQUENCE [LARGE SCALE GENOMIC DNA]</scope>
    <source>
        <strain evidence="14 15">CMW 18300</strain>
    </source>
</reference>
<evidence type="ECO:0000256" key="8">
    <source>
        <dbReference type="ARBA" id="ARBA00038932"/>
    </source>
</evidence>
<feature type="region of interest" description="Disordered" evidence="13">
    <location>
        <begin position="274"/>
        <end position="298"/>
    </location>
</feature>
<evidence type="ECO:0000256" key="4">
    <source>
        <dbReference type="ARBA" id="ARBA00022525"/>
    </source>
</evidence>
<comment type="catalytic activity">
    <reaction evidence="7">
        <text>L-dopachrome = 5,6-dihydroxyindole-2-carboxylate</text>
        <dbReference type="Rhea" id="RHEA:13041"/>
        <dbReference type="ChEBI" id="CHEBI:16875"/>
        <dbReference type="ChEBI" id="CHEBI:57509"/>
        <dbReference type="EC" id="5.3.3.12"/>
    </reaction>
</comment>
<sequence>MSLPERPVVANRHPWTLPQLAEIDELMQPITRRPPGDMSKPTALTMGRAELSRRKNHHYEEAPSGRCIMDTLRERIQSDSMVVAELKTNVIIGDEFIFITELSAKIAERYQRPLSSIAVQVQHSACVFFAGTFEPAYILTLSALAPYIRTSTNQRNAYLLSMHLEEALGVPPPRGLIRFAAMLNENVALNGKTLVYTLEEEAIGGGAMGVIDEEQPATFARRKRLSIKSLSNIKTSPLAGEITPPTSAEEMPAADEKPEKVKVAKRRKSFVAGLFGRPGTKKENERQLPEVPVPRVSV</sequence>
<evidence type="ECO:0000256" key="10">
    <source>
        <dbReference type="ARBA" id="ARBA00041631"/>
    </source>
</evidence>
<keyword evidence="3" id="KW-0202">Cytokine</keyword>
<evidence type="ECO:0000256" key="6">
    <source>
        <dbReference type="ARBA" id="ARBA00036735"/>
    </source>
</evidence>
<evidence type="ECO:0000313" key="15">
    <source>
        <dbReference type="Proteomes" id="UP001583177"/>
    </source>
</evidence>
<comment type="catalytic activity">
    <reaction evidence="6">
        <text>3-phenylpyruvate = enol-phenylpyruvate</text>
        <dbReference type="Rhea" id="RHEA:17097"/>
        <dbReference type="ChEBI" id="CHEBI:16815"/>
        <dbReference type="ChEBI" id="CHEBI:18005"/>
        <dbReference type="EC" id="5.3.2.1"/>
    </reaction>
</comment>
<protein>
    <recommendedName>
        <fullName evidence="12">L-dopachrome isomerase</fullName>
        <ecNumber evidence="9">5.3.2.1</ecNumber>
        <ecNumber evidence="8">5.3.3.12</ecNumber>
    </recommendedName>
    <alternativeName>
        <fullName evidence="10">L-dopachrome tautomerase</fullName>
    </alternativeName>
    <alternativeName>
        <fullName evidence="11">Phenylpyruvate tautomerase</fullName>
    </alternativeName>
</protein>
<dbReference type="EC" id="5.3.3.12" evidence="8"/>
<evidence type="ECO:0000256" key="5">
    <source>
        <dbReference type="ARBA" id="ARBA00023235"/>
    </source>
</evidence>
<dbReference type="InterPro" id="IPR001398">
    <property type="entry name" value="Macrophage_inhib_fac"/>
</dbReference>
<evidence type="ECO:0000256" key="9">
    <source>
        <dbReference type="ARBA" id="ARBA00039086"/>
    </source>
</evidence>
<evidence type="ECO:0000256" key="1">
    <source>
        <dbReference type="ARBA" id="ARBA00004613"/>
    </source>
</evidence>
<comment type="subcellular location">
    <subcellularLocation>
        <location evidence="1">Secreted</location>
    </subcellularLocation>
</comment>
<dbReference type="Gene3D" id="3.30.429.10">
    <property type="entry name" value="Macrophage Migration Inhibitory Factor"/>
    <property type="match status" value="1"/>
</dbReference>
<evidence type="ECO:0000256" key="13">
    <source>
        <dbReference type="SAM" id="MobiDB-lite"/>
    </source>
</evidence>
<dbReference type="Pfam" id="PF01187">
    <property type="entry name" value="MIF"/>
    <property type="match status" value="1"/>
</dbReference>
<dbReference type="Proteomes" id="UP001583177">
    <property type="component" value="Unassembled WGS sequence"/>
</dbReference>
<dbReference type="EC" id="5.3.2.1" evidence="9"/>
<dbReference type="InterPro" id="IPR014347">
    <property type="entry name" value="Tautomerase/MIF_sf"/>
</dbReference>
<organism evidence="14 15">
    <name type="scientific">Diaporthe australafricana</name>
    <dbReference type="NCBI Taxonomy" id="127596"/>
    <lineage>
        <taxon>Eukaryota</taxon>
        <taxon>Fungi</taxon>
        <taxon>Dikarya</taxon>
        <taxon>Ascomycota</taxon>
        <taxon>Pezizomycotina</taxon>
        <taxon>Sordariomycetes</taxon>
        <taxon>Sordariomycetidae</taxon>
        <taxon>Diaporthales</taxon>
        <taxon>Diaporthaceae</taxon>
        <taxon>Diaporthe</taxon>
    </lineage>
</organism>
<dbReference type="PANTHER" id="PTHR11954">
    <property type="entry name" value="D-DOPACHROME DECARBOXYLASE"/>
    <property type="match status" value="1"/>
</dbReference>
<evidence type="ECO:0000313" key="14">
    <source>
        <dbReference type="EMBL" id="KAL1880732.1"/>
    </source>
</evidence>
<dbReference type="SUPFAM" id="SSF55331">
    <property type="entry name" value="Tautomerase/MIF"/>
    <property type="match status" value="1"/>
</dbReference>
<dbReference type="EMBL" id="JAWRVE010000007">
    <property type="protein sequence ID" value="KAL1880732.1"/>
    <property type="molecule type" value="Genomic_DNA"/>
</dbReference>
<evidence type="ECO:0000256" key="3">
    <source>
        <dbReference type="ARBA" id="ARBA00022514"/>
    </source>
</evidence>
<proteinExistence type="inferred from homology"/>
<keyword evidence="15" id="KW-1185">Reference proteome</keyword>
<keyword evidence="5" id="KW-0413">Isomerase</keyword>
<name>A0ABR3XYN0_9PEZI</name>
<comment type="similarity">
    <text evidence="2">Belongs to the MIF family.</text>
</comment>
<evidence type="ECO:0000256" key="7">
    <source>
        <dbReference type="ARBA" id="ARBA00036823"/>
    </source>
</evidence>
<evidence type="ECO:0000256" key="11">
    <source>
        <dbReference type="ARBA" id="ARBA00041912"/>
    </source>
</evidence>
<gene>
    <name evidence="14" type="ORF">Daus18300_001346</name>
</gene>
<keyword evidence="4" id="KW-0964">Secreted</keyword>
<dbReference type="PANTHER" id="PTHR11954:SF6">
    <property type="entry name" value="MACROPHAGE MIGRATION INHIBITORY FACTOR"/>
    <property type="match status" value="1"/>
</dbReference>
<evidence type="ECO:0000256" key="2">
    <source>
        <dbReference type="ARBA" id="ARBA00005851"/>
    </source>
</evidence>